<dbReference type="Proteomes" id="UP001374535">
    <property type="component" value="Chromosome 9"/>
</dbReference>
<reference evidence="1 2" key="1">
    <citation type="journal article" date="2023" name="Life. Sci Alliance">
        <title>Evolutionary insights into 3D genome organization and epigenetic landscape of Vigna mungo.</title>
        <authorList>
            <person name="Junaid A."/>
            <person name="Singh B."/>
            <person name="Bhatia S."/>
        </authorList>
    </citation>
    <scope>NUCLEOTIDE SEQUENCE [LARGE SCALE GENOMIC DNA]</scope>
    <source>
        <strain evidence="1">Urdbean</strain>
    </source>
</reference>
<evidence type="ECO:0000313" key="1">
    <source>
        <dbReference type="EMBL" id="WVY97672.1"/>
    </source>
</evidence>
<name>A0AAQ3MV18_VIGMU</name>
<feature type="non-terminal residue" evidence="1">
    <location>
        <position position="119"/>
    </location>
</feature>
<organism evidence="1 2">
    <name type="scientific">Vigna mungo</name>
    <name type="common">Black gram</name>
    <name type="synonym">Phaseolus mungo</name>
    <dbReference type="NCBI Taxonomy" id="3915"/>
    <lineage>
        <taxon>Eukaryota</taxon>
        <taxon>Viridiplantae</taxon>
        <taxon>Streptophyta</taxon>
        <taxon>Embryophyta</taxon>
        <taxon>Tracheophyta</taxon>
        <taxon>Spermatophyta</taxon>
        <taxon>Magnoliopsida</taxon>
        <taxon>eudicotyledons</taxon>
        <taxon>Gunneridae</taxon>
        <taxon>Pentapetalae</taxon>
        <taxon>rosids</taxon>
        <taxon>fabids</taxon>
        <taxon>Fabales</taxon>
        <taxon>Fabaceae</taxon>
        <taxon>Papilionoideae</taxon>
        <taxon>50 kb inversion clade</taxon>
        <taxon>NPAAA clade</taxon>
        <taxon>indigoferoid/millettioid clade</taxon>
        <taxon>Phaseoleae</taxon>
        <taxon>Vigna</taxon>
    </lineage>
</organism>
<keyword evidence="2" id="KW-1185">Reference proteome</keyword>
<feature type="non-terminal residue" evidence="1">
    <location>
        <position position="1"/>
    </location>
</feature>
<proteinExistence type="predicted"/>
<evidence type="ECO:0000313" key="2">
    <source>
        <dbReference type="Proteomes" id="UP001374535"/>
    </source>
</evidence>
<protein>
    <submittedName>
        <fullName evidence="1">Uncharacterized protein</fullName>
    </submittedName>
</protein>
<dbReference type="AlphaFoldDB" id="A0AAQ3MV18"/>
<accession>A0AAQ3MV18</accession>
<sequence>NSLCWQRYLSFCKQVSLNQFTTWSVIWIPGPRVRTEALGVESNSLSFFHFTSKRPSLFLCTKQKKKTKGFIFLTVHITTSIKSDCRVGPPPNLKFRQRPQTPTGPPLAAASNLLLPLPF</sequence>
<gene>
    <name evidence="1" type="ORF">V8G54_029823</name>
</gene>
<dbReference type="EMBL" id="CP144692">
    <property type="protein sequence ID" value="WVY97672.1"/>
    <property type="molecule type" value="Genomic_DNA"/>
</dbReference>